<sequence length="70" mass="8512">MPISTSMRKHVLREQSKLMTLSKKTKKLIKQPSEYMRNSTIQILRFNDNYRINFIHYFCLVVYQAKILQF</sequence>
<protein>
    <submittedName>
        <fullName evidence="1">Uncharacterized protein</fullName>
    </submittedName>
</protein>
<dbReference type="AlphaFoldDB" id="A0A3M7SB15"/>
<reference evidence="1 2" key="1">
    <citation type="journal article" date="2018" name="Sci. Rep.">
        <title>Genomic signatures of local adaptation to the degree of environmental predictability in rotifers.</title>
        <authorList>
            <person name="Franch-Gras L."/>
            <person name="Hahn C."/>
            <person name="Garcia-Roger E.M."/>
            <person name="Carmona M.J."/>
            <person name="Serra M."/>
            <person name="Gomez A."/>
        </authorList>
    </citation>
    <scope>NUCLEOTIDE SEQUENCE [LARGE SCALE GENOMIC DNA]</scope>
    <source>
        <strain evidence="1">HYR1</strain>
    </source>
</reference>
<dbReference type="Proteomes" id="UP000276133">
    <property type="component" value="Unassembled WGS sequence"/>
</dbReference>
<name>A0A3M7SB15_BRAPC</name>
<gene>
    <name evidence="1" type="ORF">BpHYR1_037738</name>
</gene>
<keyword evidence="2" id="KW-1185">Reference proteome</keyword>
<comment type="caution">
    <text evidence="1">The sequence shown here is derived from an EMBL/GenBank/DDBJ whole genome shotgun (WGS) entry which is preliminary data.</text>
</comment>
<dbReference type="EMBL" id="REGN01001715">
    <property type="protein sequence ID" value="RNA33003.1"/>
    <property type="molecule type" value="Genomic_DNA"/>
</dbReference>
<evidence type="ECO:0000313" key="2">
    <source>
        <dbReference type="Proteomes" id="UP000276133"/>
    </source>
</evidence>
<evidence type="ECO:0000313" key="1">
    <source>
        <dbReference type="EMBL" id="RNA33003.1"/>
    </source>
</evidence>
<accession>A0A3M7SB15</accession>
<proteinExistence type="predicted"/>
<organism evidence="1 2">
    <name type="scientific">Brachionus plicatilis</name>
    <name type="common">Marine rotifer</name>
    <name type="synonym">Brachionus muelleri</name>
    <dbReference type="NCBI Taxonomy" id="10195"/>
    <lineage>
        <taxon>Eukaryota</taxon>
        <taxon>Metazoa</taxon>
        <taxon>Spiralia</taxon>
        <taxon>Gnathifera</taxon>
        <taxon>Rotifera</taxon>
        <taxon>Eurotatoria</taxon>
        <taxon>Monogononta</taxon>
        <taxon>Pseudotrocha</taxon>
        <taxon>Ploima</taxon>
        <taxon>Brachionidae</taxon>
        <taxon>Brachionus</taxon>
    </lineage>
</organism>